<name>A0A069DBW3_9BACE</name>
<evidence type="ECO:0000313" key="2">
    <source>
        <dbReference type="Proteomes" id="UP000027601"/>
    </source>
</evidence>
<protein>
    <submittedName>
        <fullName evidence="1">Uncharacterized protein</fullName>
    </submittedName>
</protein>
<accession>A0A069DBW3</accession>
<keyword evidence="2" id="KW-1185">Reference proteome</keyword>
<sequence length="85" mass="9585">MKVIFRKFKQGGDIIALFPEQGNKKNLMVGSYMRVGQHSDADYIGVIAATTPAKESEYAELLAELKSIGYDDLQITRRCKPKYNN</sequence>
<dbReference type="EMBL" id="BAJS01000029">
    <property type="protein sequence ID" value="GAK37794.1"/>
    <property type="molecule type" value="Genomic_DNA"/>
</dbReference>
<dbReference type="OrthoDB" id="1031838at2"/>
<reference evidence="1 2" key="1">
    <citation type="journal article" date="2015" name="Microbes Environ.">
        <title>Distribution and evolution of nitrogen fixation genes in the phylum bacteroidetes.</title>
        <authorList>
            <person name="Inoue J."/>
            <person name="Oshima K."/>
            <person name="Suda W."/>
            <person name="Sakamoto M."/>
            <person name="Iino T."/>
            <person name="Noda S."/>
            <person name="Hongoh Y."/>
            <person name="Hattori M."/>
            <person name="Ohkuma M."/>
        </authorList>
    </citation>
    <scope>NUCLEOTIDE SEQUENCE [LARGE SCALE GENOMIC DNA]</scope>
    <source>
        <strain evidence="1 2">JCM 15093</strain>
    </source>
</reference>
<dbReference type="Proteomes" id="UP000027601">
    <property type="component" value="Unassembled WGS sequence"/>
</dbReference>
<gene>
    <name evidence="1" type="ORF">JCM15093_3073</name>
</gene>
<dbReference type="AlphaFoldDB" id="A0A069DBW3"/>
<comment type="caution">
    <text evidence="1">The sequence shown here is derived from an EMBL/GenBank/DDBJ whole genome shotgun (WGS) entry which is preliminary data.</text>
</comment>
<evidence type="ECO:0000313" key="1">
    <source>
        <dbReference type="EMBL" id="GAK37794.1"/>
    </source>
</evidence>
<organism evidence="1 2">
    <name type="scientific">Bacteroides graminisolvens DSM 19988 = JCM 15093</name>
    <dbReference type="NCBI Taxonomy" id="1121097"/>
    <lineage>
        <taxon>Bacteria</taxon>
        <taxon>Pseudomonadati</taxon>
        <taxon>Bacteroidota</taxon>
        <taxon>Bacteroidia</taxon>
        <taxon>Bacteroidales</taxon>
        <taxon>Bacteroidaceae</taxon>
        <taxon>Bacteroides</taxon>
    </lineage>
</organism>
<proteinExistence type="predicted"/>
<dbReference type="eggNOG" id="ENOG50342AF">
    <property type="taxonomic scope" value="Bacteria"/>
</dbReference>
<dbReference type="STRING" id="1121097.GCA_000428125_01520"/>
<dbReference type="RefSeq" id="WP_024997378.1">
    <property type="nucleotide sequence ID" value="NZ_ATZI01000004.1"/>
</dbReference>